<keyword evidence="1" id="KW-0472">Membrane</keyword>
<sequence>MRSATQLVGFVLLVMGVSGTIDRLAYQPIMGSVLNVLNRQVFPRVDVLQGYEVFANLSVAVLGVVLLVAAERSSSA</sequence>
<name>A0A1I5PA76_9PSEU</name>
<evidence type="ECO:0000256" key="1">
    <source>
        <dbReference type="SAM" id="Phobius"/>
    </source>
</evidence>
<proteinExistence type="predicted"/>
<dbReference type="STRING" id="587909.SAMN05421810_102204"/>
<feature type="transmembrane region" description="Helical" evidence="1">
    <location>
        <begin position="53"/>
        <end position="70"/>
    </location>
</feature>
<keyword evidence="1" id="KW-1133">Transmembrane helix</keyword>
<evidence type="ECO:0000313" key="2">
    <source>
        <dbReference type="EMBL" id="SFP30700.1"/>
    </source>
</evidence>
<dbReference type="AlphaFoldDB" id="A0A1I5PA76"/>
<keyword evidence="1" id="KW-0812">Transmembrane</keyword>
<accession>A0A1I5PA76</accession>
<keyword evidence="3" id="KW-1185">Reference proteome</keyword>
<dbReference type="RefSeq" id="WP_092528909.1">
    <property type="nucleotide sequence ID" value="NZ_FOWW01000002.1"/>
</dbReference>
<evidence type="ECO:0000313" key="3">
    <source>
        <dbReference type="Proteomes" id="UP000198727"/>
    </source>
</evidence>
<dbReference type="OrthoDB" id="3637911at2"/>
<gene>
    <name evidence="2" type="ORF">SAMN05421810_102204</name>
</gene>
<dbReference type="Proteomes" id="UP000198727">
    <property type="component" value="Unassembled WGS sequence"/>
</dbReference>
<reference evidence="3" key="1">
    <citation type="submission" date="2016-10" db="EMBL/GenBank/DDBJ databases">
        <authorList>
            <person name="Varghese N."/>
            <person name="Submissions S."/>
        </authorList>
    </citation>
    <scope>NUCLEOTIDE SEQUENCE [LARGE SCALE GENOMIC DNA]</scope>
    <source>
        <strain evidence="3">CGMCC 4.5579</strain>
    </source>
</reference>
<dbReference type="EMBL" id="FOWW01000002">
    <property type="protein sequence ID" value="SFP30700.1"/>
    <property type="molecule type" value="Genomic_DNA"/>
</dbReference>
<organism evidence="2 3">
    <name type="scientific">Amycolatopsis arida</name>
    <dbReference type="NCBI Taxonomy" id="587909"/>
    <lineage>
        <taxon>Bacteria</taxon>
        <taxon>Bacillati</taxon>
        <taxon>Actinomycetota</taxon>
        <taxon>Actinomycetes</taxon>
        <taxon>Pseudonocardiales</taxon>
        <taxon>Pseudonocardiaceae</taxon>
        <taxon>Amycolatopsis</taxon>
    </lineage>
</organism>
<protein>
    <submittedName>
        <fullName evidence="2">Uncharacterized protein</fullName>
    </submittedName>
</protein>